<evidence type="ECO:0000313" key="1">
    <source>
        <dbReference type="EMBL" id="GMA34882.1"/>
    </source>
</evidence>
<comment type="caution">
    <text evidence="1">The sequence shown here is derived from an EMBL/GenBank/DDBJ whole genome shotgun (WGS) entry which is preliminary data.</text>
</comment>
<accession>A0ABQ6ICZ7</accession>
<gene>
    <name evidence="1" type="ORF">GCM10025876_10860</name>
</gene>
<dbReference type="Proteomes" id="UP001157125">
    <property type="component" value="Unassembled WGS sequence"/>
</dbReference>
<proteinExistence type="predicted"/>
<dbReference type="EMBL" id="BSUN01000001">
    <property type="protein sequence ID" value="GMA34882.1"/>
    <property type="molecule type" value="Genomic_DNA"/>
</dbReference>
<protein>
    <submittedName>
        <fullName evidence="1">Uncharacterized protein</fullName>
    </submittedName>
</protein>
<sequence length="69" mass="7322">MWSTKYFEVTTEASAKTNIKSPGVKEVSSANCEAHGAGESGFTITNTRTVKARRRGGRGGAVHLDLPAQ</sequence>
<evidence type="ECO:0000313" key="2">
    <source>
        <dbReference type="Proteomes" id="UP001157125"/>
    </source>
</evidence>
<organism evidence="1 2">
    <name type="scientific">Demequina litorisediminis</name>
    <dbReference type="NCBI Taxonomy" id="1849022"/>
    <lineage>
        <taxon>Bacteria</taxon>
        <taxon>Bacillati</taxon>
        <taxon>Actinomycetota</taxon>
        <taxon>Actinomycetes</taxon>
        <taxon>Micrococcales</taxon>
        <taxon>Demequinaceae</taxon>
        <taxon>Demequina</taxon>
    </lineage>
</organism>
<keyword evidence="2" id="KW-1185">Reference proteome</keyword>
<name>A0ABQ6ICZ7_9MICO</name>
<reference evidence="2" key="1">
    <citation type="journal article" date="2019" name="Int. J. Syst. Evol. Microbiol.">
        <title>The Global Catalogue of Microorganisms (GCM) 10K type strain sequencing project: providing services to taxonomists for standard genome sequencing and annotation.</title>
        <authorList>
            <consortium name="The Broad Institute Genomics Platform"/>
            <consortium name="The Broad Institute Genome Sequencing Center for Infectious Disease"/>
            <person name="Wu L."/>
            <person name="Ma J."/>
        </authorList>
    </citation>
    <scope>NUCLEOTIDE SEQUENCE [LARGE SCALE GENOMIC DNA]</scope>
    <source>
        <strain evidence="2">NBRC 112299</strain>
    </source>
</reference>
<dbReference type="RefSeq" id="WP_284327648.1">
    <property type="nucleotide sequence ID" value="NZ_BSUN01000001.1"/>
</dbReference>